<dbReference type="EMBL" id="RBLI01000001">
    <property type="protein sequence ID" value="RKS51040.1"/>
    <property type="molecule type" value="Genomic_DNA"/>
</dbReference>
<dbReference type="Proteomes" id="UP000326453">
    <property type="component" value="Chromosome 1"/>
</dbReference>
<proteinExistence type="predicted"/>
<evidence type="ECO:0000313" key="2">
    <source>
        <dbReference type="EMBL" id="QFG38437.1"/>
    </source>
</evidence>
<dbReference type="Proteomes" id="UP000273626">
    <property type="component" value="Unassembled WGS sequence"/>
</dbReference>
<dbReference type="EMBL" id="CP058690">
    <property type="protein sequence ID" value="QLH15990.1"/>
    <property type="molecule type" value="Genomic_DNA"/>
</dbReference>
<keyword evidence="1" id="KW-0812">Transmembrane</keyword>
<dbReference type="AlphaFoldDB" id="A0A1I5GWJ5"/>
<feature type="transmembrane region" description="Helical" evidence="1">
    <location>
        <begin position="143"/>
        <end position="159"/>
    </location>
</feature>
<reference evidence="3 7" key="3">
    <citation type="submission" date="2020-07" db="EMBL/GenBank/DDBJ databases">
        <title>The complete genome of Paracoccus pantotrophus ACCC 10489.</title>
        <authorList>
            <person name="Si Y."/>
        </authorList>
    </citation>
    <scope>NUCLEOTIDE SEQUENCE [LARGE SCALE GENOMIC DNA]</scope>
    <source>
        <strain evidence="3 7">ACCC10489</strain>
    </source>
</reference>
<feature type="transmembrane region" description="Helical" evidence="1">
    <location>
        <begin position="6"/>
        <end position="26"/>
    </location>
</feature>
<evidence type="ECO:0000313" key="7">
    <source>
        <dbReference type="Proteomes" id="UP000509322"/>
    </source>
</evidence>
<reference evidence="2 6" key="2">
    <citation type="submission" date="2019-01" db="EMBL/GenBank/DDBJ databases">
        <title>Complete Genome Sequence and Annotation of the Paracoccus pantotrophus type strain DSM 2944.</title>
        <authorList>
            <person name="Bockwoldt J.A."/>
            <person name="Zimmermann M."/>
            <person name="Tiso T."/>
            <person name="Blank L.M."/>
        </authorList>
    </citation>
    <scope>NUCLEOTIDE SEQUENCE [LARGE SCALE GENOMIC DNA]</scope>
    <source>
        <strain evidence="2 6">DSM 2944</strain>
    </source>
</reference>
<sequence length="189" mass="21704">MDAYGHLRILVSMILGLGITRVLSGLSRRIQSPARTEGMLAQTIWAVVILLGAVHFWWWEFGLRRISDWHFGAYVFVLCYASLHFVMATLIFPDALPDHAESESFFMRRRRWFFGVFALTFGFDLFDTLMKGSDYLHALGPEYFLRLALGLCVAFAALRARTLQRVALIGAVWLAYDISWIVRRYDSLG</sequence>
<gene>
    <name evidence="4" type="ORF">BDE18_0266</name>
    <name evidence="2" type="ORF">ESD82_20685</name>
    <name evidence="3" type="ORF">HYQ43_17855</name>
</gene>
<feature type="transmembrane region" description="Helical" evidence="1">
    <location>
        <begin position="166"/>
        <end position="182"/>
    </location>
</feature>
<evidence type="ECO:0000313" key="5">
    <source>
        <dbReference type="Proteomes" id="UP000273626"/>
    </source>
</evidence>
<keyword evidence="5" id="KW-1185">Reference proteome</keyword>
<evidence type="ECO:0000256" key="1">
    <source>
        <dbReference type="SAM" id="Phobius"/>
    </source>
</evidence>
<dbReference type="KEGG" id="ppan:ESD82_20685"/>
<feature type="transmembrane region" description="Helical" evidence="1">
    <location>
        <begin position="112"/>
        <end position="131"/>
    </location>
</feature>
<evidence type="ECO:0000313" key="6">
    <source>
        <dbReference type="Proteomes" id="UP000326453"/>
    </source>
</evidence>
<dbReference type="OrthoDB" id="9803673at2"/>
<keyword evidence="1" id="KW-0472">Membrane</keyword>
<evidence type="ECO:0000313" key="4">
    <source>
        <dbReference type="EMBL" id="RKS51040.1"/>
    </source>
</evidence>
<name>A0A1I5GWJ5_PARPN</name>
<dbReference type="Proteomes" id="UP000509322">
    <property type="component" value="Chromosome 2"/>
</dbReference>
<evidence type="ECO:0000313" key="3">
    <source>
        <dbReference type="EMBL" id="QLH15990.1"/>
    </source>
</evidence>
<keyword evidence="1" id="KW-1133">Transmembrane helix</keyword>
<dbReference type="RefSeq" id="WP_024844215.1">
    <property type="nucleotide sequence ID" value="NZ_CP038203.1"/>
</dbReference>
<dbReference type="EMBL" id="CP044426">
    <property type="protein sequence ID" value="QFG38437.1"/>
    <property type="molecule type" value="Genomic_DNA"/>
</dbReference>
<organism evidence="3 7">
    <name type="scientific">Paracoccus pantotrophus</name>
    <name type="common">Thiosphaera pantotropha</name>
    <dbReference type="NCBI Taxonomy" id="82367"/>
    <lineage>
        <taxon>Bacteria</taxon>
        <taxon>Pseudomonadati</taxon>
        <taxon>Pseudomonadota</taxon>
        <taxon>Alphaproteobacteria</taxon>
        <taxon>Rhodobacterales</taxon>
        <taxon>Paracoccaceae</taxon>
        <taxon>Paracoccus</taxon>
    </lineage>
</organism>
<feature type="transmembrane region" description="Helical" evidence="1">
    <location>
        <begin position="71"/>
        <end position="92"/>
    </location>
</feature>
<reference evidence="4 5" key="1">
    <citation type="submission" date="2018-10" db="EMBL/GenBank/DDBJ databases">
        <title>Genomic Encyclopedia of Archaeal and Bacterial Type Strains, Phase II (KMG-II): from individual species to whole genera.</title>
        <authorList>
            <person name="Goeker M."/>
        </authorList>
    </citation>
    <scope>NUCLEOTIDE SEQUENCE [LARGE SCALE GENOMIC DNA]</scope>
    <source>
        <strain evidence="5">ATCC 35512 / DSM 2944 / CIP 106514 / LMD 82.5 / NBRC 102493 / NCCB 82005 / GB17</strain>
        <strain evidence="4">DSM 2944</strain>
    </source>
</reference>
<accession>A0A1I5GWJ5</accession>
<feature type="transmembrane region" description="Helical" evidence="1">
    <location>
        <begin position="38"/>
        <end position="59"/>
    </location>
</feature>
<protein>
    <submittedName>
        <fullName evidence="3">Uncharacterized protein</fullName>
    </submittedName>
</protein>
<dbReference type="GeneID" id="51373016"/>